<feature type="site" description="Histone H3K4me3 binding" evidence="8">
    <location>
        <position position="567"/>
    </location>
</feature>
<feature type="region of interest" description="Disordered" evidence="9">
    <location>
        <begin position="473"/>
        <end position="501"/>
    </location>
</feature>
<dbReference type="Gene3D" id="3.30.40.10">
    <property type="entry name" value="Zinc/RING finger domain, C3HC4 (zinc finger)"/>
    <property type="match status" value="1"/>
</dbReference>
<organism evidence="12 13">
    <name type="scientific">Aphis glycines</name>
    <name type="common">Soybean aphid</name>
    <dbReference type="NCBI Taxonomy" id="307491"/>
    <lineage>
        <taxon>Eukaryota</taxon>
        <taxon>Metazoa</taxon>
        <taxon>Ecdysozoa</taxon>
        <taxon>Arthropoda</taxon>
        <taxon>Hexapoda</taxon>
        <taxon>Insecta</taxon>
        <taxon>Pterygota</taxon>
        <taxon>Neoptera</taxon>
        <taxon>Paraneoptera</taxon>
        <taxon>Hemiptera</taxon>
        <taxon>Sternorrhyncha</taxon>
        <taxon>Aphidomorpha</taxon>
        <taxon>Aphidoidea</taxon>
        <taxon>Aphididae</taxon>
        <taxon>Aphidini</taxon>
        <taxon>Aphis</taxon>
        <taxon>Aphis</taxon>
    </lineage>
</organism>
<keyword evidence="7" id="KW-0539">Nucleus</keyword>
<dbReference type="InterPro" id="IPR001965">
    <property type="entry name" value="Znf_PHD"/>
</dbReference>
<dbReference type="Proteomes" id="UP000475862">
    <property type="component" value="Unassembled WGS sequence"/>
</dbReference>
<evidence type="ECO:0000256" key="6">
    <source>
        <dbReference type="ARBA" id="ARBA00022853"/>
    </source>
</evidence>
<dbReference type="InterPro" id="IPR012337">
    <property type="entry name" value="RNaseH-like_sf"/>
</dbReference>
<protein>
    <recommendedName>
        <fullName evidence="14">Zinc finger PHD-type domain-containing protein</fullName>
    </recommendedName>
</protein>
<dbReference type="CDD" id="cd15586">
    <property type="entry name" value="PHD_ING4_5"/>
    <property type="match status" value="1"/>
</dbReference>
<evidence type="ECO:0000259" key="11">
    <source>
        <dbReference type="SMART" id="SM01408"/>
    </source>
</evidence>
<dbReference type="SMART" id="SM01408">
    <property type="entry name" value="ING"/>
    <property type="match status" value="1"/>
</dbReference>
<dbReference type="GO" id="GO:0006355">
    <property type="term" value="P:regulation of DNA-templated transcription"/>
    <property type="evidence" value="ECO:0007669"/>
    <property type="project" value="TreeGrafter"/>
</dbReference>
<dbReference type="SUPFAM" id="SSF57903">
    <property type="entry name" value="FYVE/PHD zinc finger"/>
    <property type="match status" value="1"/>
</dbReference>
<evidence type="ECO:0000256" key="8">
    <source>
        <dbReference type="PIRSR" id="PIRSR628651-50"/>
    </source>
</evidence>
<reference evidence="12 13" key="1">
    <citation type="submission" date="2019-08" db="EMBL/GenBank/DDBJ databases">
        <title>The genome of the soybean aphid Biotype 1, its phylome, world population structure and adaptation to the North American continent.</title>
        <authorList>
            <person name="Giordano R."/>
            <person name="Donthu R.K."/>
            <person name="Hernandez A.G."/>
            <person name="Wright C.L."/>
            <person name="Zimin A.V."/>
        </authorList>
    </citation>
    <scope>NUCLEOTIDE SEQUENCE [LARGE SCALE GENOMIC DNA]</scope>
    <source>
        <tissue evidence="12">Whole aphids</tissue>
    </source>
</reference>
<accession>A0A6G0U2D6</accession>
<feature type="site" description="Histone H3K4me3 binding" evidence="8">
    <location>
        <position position="579"/>
    </location>
</feature>
<dbReference type="GO" id="GO:0046983">
    <property type="term" value="F:protein dimerization activity"/>
    <property type="evidence" value="ECO:0007669"/>
    <property type="project" value="InterPro"/>
</dbReference>
<evidence type="ECO:0000256" key="2">
    <source>
        <dbReference type="ARBA" id="ARBA00010210"/>
    </source>
</evidence>
<comment type="similarity">
    <text evidence="2">Belongs to the ING family.</text>
</comment>
<gene>
    <name evidence="12" type="ORF">AGLY_003523</name>
</gene>
<evidence type="ECO:0000256" key="9">
    <source>
        <dbReference type="SAM" id="MobiDB-lite"/>
    </source>
</evidence>
<comment type="subcellular location">
    <subcellularLocation>
        <location evidence="1">Nucleus</location>
    </subcellularLocation>
</comment>
<evidence type="ECO:0000256" key="5">
    <source>
        <dbReference type="ARBA" id="ARBA00022833"/>
    </source>
</evidence>
<evidence type="ECO:0000259" key="10">
    <source>
        <dbReference type="SMART" id="SM00249"/>
    </source>
</evidence>
<keyword evidence="6" id="KW-0156">Chromatin regulator</keyword>
<dbReference type="PANTHER" id="PTHR10333">
    <property type="entry name" value="INHIBITOR OF GROWTH PROTEIN"/>
    <property type="match status" value="1"/>
</dbReference>
<evidence type="ECO:0000256" key="1">
    <source>
        <dbReference type="ARBA" id="ARBA00004123"/>
    </source>
</evidence>
<keyword evidence="13" id="KW-1185">Reference proteome</keyword>
<sequence>MKKAIVDEFGAKKHLPCVAHTINLVVENAIDKTQEISKTDVKSGGVPVLLFKVREIVKYFKKSTKACDFLRNSQRVEGKKDGQFLKPLLDVKTKWNSSFYMIERFILLASHFSQVLLTKSGKTRDIPSMVTSSELRCIEDICSLLRPIEQLTRELSTEKFIMSSKVMTIIFYTRNEIVKQDPTFAIAKNFKLKIIEELDYRFESLDQSTIQSICTILDPRFKDMHFKIPTPIGNFDDQIISLTETDVAVRESKNYDLWGLHRTLEQEHKNFRTHMKTSREEFKSYLHQSVIGLNQNPLDERESTVYPKLYKLAQKFLIIPGTSVPSERLFSKAGTTISQTRNRLTGNLKNLPLELERNFTLMRDLDSRTQEKMCNIDKMADDYLSNIKTYSGDAKKEKMTDIQLQFNKAKEYSDDKVQLSIQTYELVDTHIRKLDVELARFETEIQNRASRTSKNVNESLQKGGNYTISEEKTVTHKTSTKKQTLRSVAKTSGTSSGGWPQVKIETPSVSAVANPINPTNSVANVVVKTDSVTDVSAEVIQPQVFDMPIDPNEPTYCLCKEVSYGQMIGCDNSDCPIEWFHFPCVKLNTKPKGKWFCPTYLLPSLDWLLFADEFENFHSNTMWQFVMKMGFEHCLKPAGVSMVSYGSGYCITSEASCYLFARVKDRKHLQKSASIAAVGLELEKFFGDVSRQIIISSSGGNYTALPYCNLFD</sequence>
<dbReference type="PANTHER" id="PTHR10333:SF42">
    <property type="entry name" value="INHIBITOR OF GROWTH PROTEIN 5"/>
    <property type="match status" value="1"/>
</dbReference>
<feature type="domain" description="Inhibitor of growth protein N-terminal histone-binding" evidence="11">
    <location>
        <begin position="340"/>
        <end position="441"/>
    </location>
</feature>
<feature type="compositionally biased region" description="Polar residues" evidence="9">
    <location>
        <begin position="485"/>
        <end position="498"/>
    </location>
</feature>
<proteinExistence type="inferred from homology"/>
<dbReference type="Gene3D" id="6.10.140.1740">
    <property type="match status" value="1"/>
</dbReference>
<dbReference type="InterPro" id="IPR011011">
    <property type="entry name" value="Znf_FYVE_PHD"/>
</dbReference>
<dbReference type="InterPro" id="IPR013083">
    <property type="entry name" value="Znf_RING/FYVE/PHD"/>
</dbReference>
<dbReference type="Pfam" id="PF12998">
    <property type="entry name" value="ING"/>
    <property type="match status" value="1"/>
</dbReference>
<feature type="site" description="Histone H3K4me3 binding" evidence="8">
    <location>
        <position position="571"/>
    </location>
</feature>
<dbReference type="AlphaFoldDB" id="A0A6G0U2D6"/>
<dbReference type="FunFam" id="3.30.40.10:FF:000016">
    <property type="entry name" value="Inhibitor of growth protein"/>
    <property type="match status" value="1"/>
</dbReference>
<dbReference type="GO" id="GO:0005634">
    <property type="term" value="C:nucleus"/>
    <property type="evidence" value="ECO:0007669"/>
    <property type="project" value="UniProtKB-SubCell"/>
</dbReference>
<dbReference type="GO" id="GO:0008270">
    <property type="term" value="F:zinc ion binding"/>
    <property type="evidence" value="ECO:0007669"/>
    <property type="project" value="UniProtKB-KW"/>
</dbReference>
<evidence type="ECO:0000313" key="13">
    <source>
        <dbReference type="Proteomes" id="UP000475862"/>
    </source>
</evidence>
<evidence type="ECO:0000313" key="12">
    <source>
        <dbReference type="EMBL" id="KAE9542396.1"/>
    </source>
</evidence>
<evidence type="ECO:0000256" key="4">
    <source>
        <dbReference type="ARBA" id="ARBA00022771"/>
    </source>
</evidence>
<keyword evidence="3" id="KW-0479">Metal-binding</keyword>
<dbReference type="EMBL" id="VYZN01000011">
    <property type="protein sequence ID" value="KAE9542396.1"/>
    <property type="molecule type" value="Genomic_DNA"/>
</dbReference>
<evidence type="ECO:0000256" key="3">
    <source>
        <dbReference type="ARBA" id="ARBA00022723"/>
    </source>
</evidence>
<dbReference type="OrthoDB" id="2438421at2759"/>
<feature type="site" description="Histone H3K4me3 binding" evidence="8">
    <location>
        <position position="556"/>
    </location>
</feature>
<feature type="domain" description="Zinc finger PHD-type" evidence="10">
    <location>
        <begin position="556"/>
        <end position="601"/>
    </location>
</feature>
<dbReference type="InterPro" id="IPR028651">
    <property type="entry name" value="ING_fam"/>
</dbReference>
<name>A0A6G0U2D6_APHGL</name>
<dbReference type="GO" id="GO:0006325">
    <property type="term" value="P:chromatin organization"/>
    <property type="evidence" value="ECO:0007669"/>
    <property type="project" value="UniProtKB-KW"/>
</dbReference>
<dbReference type="InterPro" id="IPR024610">
    <property type="entry name" value="ING_N_histone-binding"/>
</dbReference>
<dbReference type="SUPFAM" id="SSF53098">
    <property type="entry name" value="Ribonuclease H-like"/>
    <property type="match status" value="1"/>
</dbReference>
<evidence type="ECO:0008006" key="14">
    <source>
        <dbReference type="Google" id="ProtNLM"/>
    </source>
</evidence>
<evidence type="ECO:0000256" key="7">
    <source>
        <dbReference type="ARBA" id="ARBA00023242"/>
    </source>
</evidence>
<keyword evidence="4" id="KW-0863">Zinc-finger</keyword>
<dbReference type="SMART" id="SM00249">
    <property type="entry name" value="PHD"/>
    <property type="match status" value="1"/>
</dbReference>
<keyword evidence="5" id="KW-0862">Zinc</keyword>
<comment type="caution">
    <text evidence="12">The sequence shown here is derived from an EMBL/GenBank/DDBJ whole genome shotgun (WGS) entry which is preliminary data.</text>
</comment>